<evidence type="ECO:0000256" key="4">
    <source>
        <dbReference type="SAM" id="SignalP"/>
    </source>
</evidence>
<dbReference type="Proteomes" id="UP001172673">
    <property type="component" value="Unassembled WGS sequence"/>
</dbReference>
<dbReference type="SUPFAM" id="SSF63829">
    <property type="entry name" value="Calcium-dependent phosphotriesterase"/>
    <property type="match status" value="1"/>
</dbReference>
<evidence type="ECO:0000256" key="2">
    <source>
        <dbReference type="ARBA" id="ARBA00009127"/>
    </source>
</evidence>
<reference evidence="5" key="1">
    <citation type="submission" date="2022-10" db="EMBL/GenBank/DDBJ databases">
        <title>Culturing micro-colonial fungi from biological soil crusts in the Mojave desert and describing Neophaeococcomyces mojavensis, and introducing the new genera and species Taxawa tesnikishii.</title>
        <authorList>
            <person name="Kurbessoian T."/>
            <person name="Stajich J.E."/>
        </authorList>
    </citation>
    <scope>NUCLEOTIDE SEQUENCE</scope>
    <source>
        <strain evidence="5">TK_41</strain>
    </source>
</reference>
<protein>
    <recommendedName>
        <fullName evidence="7">Major royal jelly protein</fullName>
    </recommendedName>
</protein>
<feature type="chain" id="PRO_5041215497" description="Major royal jelly protein" evidence="4">
    <location>
        <begin position="21"/>
        <end position="412"/>
    </location>
</feature>
<dbReference type="Pfam" id="PF03022">
    <property type="entry name" value="MRJP"/>
    <property type="match status" value="1"/>
</dbReference>
<feature type="signal peptide" evidence="4">
    <location>
        <begin position="1"/>
        <end position="20"/>
    </location>
</feature>
<dbReference type="AlphaFoldDB" id="A0AA38X355"/>
<comment type="subcellular location">
    <subcellularLocation>
        <location evidence="1">Secreted</location>
    </subcellularLocation>
</comment>
<gene>
    <name evidence="5" type="ORF">H2200_009756</name>
</gene>
<keyword evidence="6" id="KW-1185">Reference proteome</keyword>
<evidence type="ECO:0008006" key="7">
    <source>
        <dbReference type="Google" id="ProtNLM"/>
    </source>
</evidence>
<dbReference type="InterPro" id="IPR017996">
    <property type="entry name" value="MRJP/yellow-related"/>
</dbReference>
<evidence type="ECO:0000256" key="3">
    <source>
        <dbReference type="ARBA" id="ARBA00022525"/>
    </source>
</evidence>
<dbReference type="PANTHER" id="PTHR10009">
    <property type="entry name" value="PROTEIN YELLOW-RELATED"/>
    <property type="match status" value="1"/>
</dbReference>
<dbReference type="Gene3D" id="2.120.10.30">
    <property type="entry name" value="TolB, C-terminal domain"/>
    <property type="match status" value="1"/>
</dbReference>
<name>A0AA38X355_9EURO</name>
<comment type="similarity">
    <text evidence="2">Belongs to the major royal jelly protein family.</text>
</comment>
<organism evidence="5 6">
    <name type="scientific">Cladophialophora chaetospira</name>
    <dbReference type="NCBI Taxonomy" id="386627"/>
    <lineage>
        <taxon>Eukaryota</taxon>
        <taxon>Fungi</taxon>
        <taxon>Dikarya</taxon>
        <taxon>Ascomycota</taxon>
        <taxon>Pezizomycotina</taxon>
        <taxon>Eurotiomycetes</taxon>
        <taxon>Chaetothyriomycetidae</taxon>
        <taxon>Chaetothyriales</taxon>
        <taxon>Herpotrichiellaceae</taxon>
        <taxon>Cladophialophora</taxon>
    </lineage>
</organism>
<keyword evidence="4" id="KW-0732">Signal</keyword>
<accession>A0AA38X355</accession>
<dbReference type="GO" id="GO:0005576">
    <property type="term" value="C:extracellular region"/>
    <property type="evidence" value="ECO:0007669"/>
    <property type="project" value="UniProtKB-SubCell"/>
</dbReference>
<dbReference type="InterPro" id="IPR011042">
    <property type="entry name" value="6-blade_b-propeller_TolB-like"/>
</dbReference>
<evidence type="ECO:0000313" key="6">
    <source>
        <dbReference type="Proteomes" id="UP001172673"/>
    </source>
</evidence>
<sequence>MKSNFASYGVVAALAAAVGAQQTAQDSIVMGPPLELVHLYYDEWPTGIAVSSSGRMFSNYPLGLDYTNTKYQVAELGSNNSETAYPSAQINTPPGGAIDYSTNPPQSKGLSDYFIGVQSVVVDPKDRLWVLDTGRALLSNGTLTTSNPGGPKLVGIDLTSNTIFQTILFPPTVAFADSYPNDVRFDLRASVTSSGQGVAYVTDSSSEGRNGIIIVDLGTGESWRHLNNIPQVRPEPGFYVNVWGESVYMNPGNGMPVSRLAFGADGITLSNDGETLYFSVVSGRHLYGVPTSRLRDRSLSSELFATGSVMDLGQKGVSDGLESDSNGIVYAGSVETDSIVYFNPQNGTVQTYVRDPRIDWTDTFSVAGSYLYFTENQLFRGPAQQGGVDRRVKPYALYRVPLLNNATKISLV</sequence>
<comment type="caution">
    <text evidence="5">The sequence shown here is derived from an EMBL/GenBank/DDBJ whole genome shotgun (WGS) entry which is preliminary data.</text>
</comment>
<dbReference type="PANTHER" id="PTHR10009:SF18">
    <property type="entry name" value="PROTEIN YELLOW-LIKE PROTEIN"/>
    <property type="match status" value="1"/>
</dbReference>
<evidence type="ECO:0000256" key="1">
    <source>
        <dbReference type="ARBA" id="ARBA00004613"/>
    </source>
</evidence>
<keyword evidence="3" id="KW-0964">Secreted</keyword>
<proteinExistence type="inferred from homology"/>
<evidence type="ECO:0000313" key="5">
    <source>
        <dbReference type="EMBL" id="KAJ9605907.1"/>
    </source>
</evidence>
<dbReference type="EMBL" id="JAPDRK010000015">
    <property type="protein sequence ID" value="KAJ9605907.1"/>
    <property type="molecule type" value="Genomic_DNA"/>
</dbReference>